<keyword evidence="1" id="KW-0597">Phosphoprotein</keyword>
<dbReference type="Pfam" id="PF18592">
    <property type="entry name" value="Tho1_MOS11_C"/>
    <property type="match status" value="1"/>
</dbReference>
<comment type="caution">
    <text evidence="4">The sequence shown here is derived from an EMBL/GenBank/DDBJ whole genome shotgun (WGS) entry which is preliminary data.</text>
</comment>
<dbReference type="InterPro" id="IPR040746">
    <property type="entry name" value="THO1_MOS11_C"/>
</dbReference>
<dbReference type="OrthoDB" id="445357at2759"/>
<feature type="region of interest" description="Disordered" evidence="2">
    <location>
        <begin position="1"/>
        <end position="89"/>
    </location>
</feature>
<reference evidence="4 5" key="1">
    <citation type="journal article" date="2018" name="New Phytol.">
        <title>Phylogenomics of Endogonaceae and evolution of mycorrhizas within Mucoromycota.</title>
        <authorList>
            <person name="Chang Y."/>
            <person name="Desiro A."/>
            <person name="Na H."/>
            <person name="Sandor L."/>
            <person name="Lipzen A."/>
            <person name="Clum A."/>
            <person name="Barry K."/>
            <person name="Grigoriev I.V."/>
            <person name="Martin F.M."/>
            <person name="Stajich J.E."/>
            <person name="Smith M.E."/>
            <person name="Bonito G."/>
            <person name="Spatafora J.W."/>
        </authorList>
    </citation>
    <scope>NUCLEOTIDE SEQUENCE [LARGE SCALE GENOMIC DNA]</scope>
    <source>
        <strain evidence="4 5">GMNB39</strain>
    </source>
</reference>
<protein>
    <recommendedName>
        <fullName evidence="3">THO1-MOS11 C-terminal domain-containing protein</fullName>
    </recommendedName>
</protein>
<dbReference type="InterPro" id="IPR052240">
    <property type="entry name" value="SAP_domain_ribonucleoprotein"/>
</dbReference>
<evidence type="ECO:0000256" key="1">
    <source>
        <dbReference type="ARBA" id="ARBA00022553"/>
    </source>
</evidence>
<keyword evidence="5" id="KW-1185">Reference proteome</keyword>
<sequence length="355" mass="38120">MKHDQQKQDASNADELDKQMEAELASLVPKDDNFDDFDDDTKINLDDLIPPQGDLDTLNSPVPKTPTTATPTPVPAPGPVSATKPAVPSEPLAKASGFKFTPVSFAAAGPTTNADTTAVTPAAVTPAAVAATSPKSTTAVSPASSVASSSIDTVKAVNLLEESQRKLERARRFGLPVTEDVRKLQRAAKFGVAEEKPAVVAKAQNDLPATAAVSPAPVATRNGSAASVRESKPAIDPEVMKRRQERFGIVTGKNKLSNSTATTVTVTTTPTKVLDPVEEEKKRKRMERFGLVPGNTPEKVRVMVLEDFVELMMATYPFVPSNLCRAKMEVRRRKRKRDIGIFDSEKHEIGLALDN</sequence>
<evidence type="ECO:0000313" key="5">
    <source>
        <dbReference type="Proteomes" id="UP000268093"/>
    </source>
</evidence>
<evidence type="ECO:0000313" key="4">
    <source>
        <dbReference type="EMBL" id="RUP45909.1"/>
    </source>
</evidence>
<dbReference type="PANTHER" id="PTHR46551:SF1">
    <property type="entry name" value="SAP DOMAIN-CONTAINING RIBONUCLEOPROTEIN"/>
    <property type="match status" value="1"/>
</dbReference>
<dbReference type="GO" id="GO:0005634">
    <property type="term" value="C:nucleus"/>
    <property type="evidence" value="ECO:0007669"/>
    <property type="project" value="TreeGrafter"/>
</dbReference>
<feature type="compositionally biased region" description="Low complexity" evidence="2">
    <location>
        <begin position="61"/>
        <end position="71"/>
    </location>
</feature>
<accession>A0A433D4Z9</accession>
<proteinExistence type="predicted"/>
<feature type="domain" description="THO1-MOS11 C-terminal" evidence="3">
    <location>
        <begin position="159"/>
        <end position="191"/>
    </location>
</feature>
<name>A0A433D4Z9_9FUNG</name>
<evidence type="ECO:0000256" key="2">
    <source>
        <dbReference type="SAM" id="MobiDB-lite"/>
    </source>
</evidence>
<dbReference type="GO" id="GO:0016973">
    <property type="term" value="P:poly(A)+ mRNA export from nucleus"/>
    <property type="evidence" value="ECO:0007669"/>
    <property type="project" value="TreeGrafter"/>
</dbReference>
<gene>
    <name evidence="4" type="ORF">BC936DRAFT_147598</name>
</gene>
<dbReference type="Proteomes" id="UP000268093">
    <property type="component" value="Unassembled WGS sequence"/>
</dbReference>
<organism evidence="4 5">
    <name type="scientific">Jimgerdemannia flammicorona</name>
    <dbReference type="NCBI Taxonomy" id="994334"/>
    <lineage>
        <taxon>Eukaryota</taxon>
        <taxon>Fungi</taxon>
        <taxon>Fungi incertae sedis</taxon>
        <taxon>Mucoromycota</taxon>
        <taxon>Mucoromycotina</taxon>
        <taxon>Endogonomycetes</taxon>
        <taxon>Endogonales</taxon>
        <taxon>Endogonaceae</taxon>
        <taxon>Jimgerdemannia</taxon>
    </lineage>
</organism>
<evidence type="ECO:0000259" key="3">
    <source>
        <dbReference type="Pfam" id="PF18592"/>
    </source>
</evidence>
<dbReference type="EMBL" id="RBNI01006624">
    <property type="protein sequence ID" value="RUP45909.1"/>
    <property type="molecule type" value="Genomic_DNA"/>
</dbReference>
<dbReference type="PANTHER" id="PTHR46551">
    <property type="entry name" value="SAP DOMAIN-CONTAINING RIBONUCLEOPROTEIN"/>
    <property type="match status" value="1"/>
</dbReference>
<dbReference type="AlphaFoldDB" id="A0A433D4Z9"/>